<dbReference type="AlphaFoldDB" id="A0AAV3JW85"/>
<accession>A0AAV3JW85</accession>
<gene>
    <name evidence="1" type="ORF">N173_07930</name>
</gene>
<proteinExistence type="predicted"/>
<dbReference type="Proteomes" id="UP000016517">
    <property type="component" value="Unassembled WGS sequence"/>
</dbReference>
<sequence length="384" mass="45341">MLSREMYEDINDLIRDLNLDPKDWINEVNLFFTSHKFYESTNVDISIYPKYFNENNFGVTECQNCLKKYKPNWLAKRPPTSMFRDRAGNFLRQESIHEICDNCGHTLQIKLPMNSLDRVVGIYGDEAFRELKKSKLYVYSCVSFLGDDSQKQNLLMQFNEIKRNLVPSIEPKEWVFHVKDLFTTESRRKNIIFQHIEHSSVVVNQVNKIIEIIKEFVQKDLLKVHVALARISPKKLSPQIEKKIKKEVFSSLTFTNIVEYTSKGLSPEFIFERTQDDGWAKNLFTQSRLTLMWSFITHGLPIKQPKFVLPNHDFLLEIADIICFCVARYIFVQDKRYNYKDKNYKVEIDIKNLGPIQYIYNHRDGIDIEITEGISKARRMHLLS</sequence>
<reference evidence="1 2" key="1">
    <citation type="submission" date="2013-08" db="EMBL/GenBank/DDBJ databases">
        <title>Study of Ammonical-Nitrogen removal by Nitrification Denitrification process using lab isolates.</title>
        <authorList>
            <person name="Khardenavis A.A."/>
            <person name="Pal R.R."/>
            <person name="Kapley A."/>
            <person name="Qureshi A."/>
            <person name="Purohit H.J."/>
        </authorList>
    </citation>
    <scope>NUCLEOTIDE SEQUENCE [LARGE SCALE GENOMIC DNA]</scope>
    <source>
        <strain evidence="1 2">EGD-HP18</strain>
    </source>
</reference>
<evidence type="ECO:0000313" key="1">
    <source>
        <dbReference type="EMBL" id="ERH67993.1"/>
    </source>
</evidence>
<name>A0AAV3JW85_ACIBA</name>
<protein>
    <submittedName>
        <fullName evidence="1">Uncharacterized protein</fullName>
    </submittedName>
</protein>
<dbReference type="EMBL" id="AVST01000094">
    <property type="protein sequence ID" value="ERH67993.1"/>
    <property type="molecule type" value="Genomic_DNA"/>
</dbReference>
<evidence type="ECO:0000313" key="2">
    <source>
        <dbReference type="Proteomes" id="UP000016517"/>
    </source>
</evidence>
<comment type="caution">
    <text evidence="1">The sequence shown here is derived from an EMBL/GenBank/DDBJ whole genome shotgun (WGS) entry which is preliminary data.</text>
</comment>
<organism evidence="1 2">
    <name type="scientific">Acinetobacter baumannii EGD-HP18</name>
    <dbReference type="NCBI Taxonomy" id="1358412"/>
    <lineage>
        <taxon>Bacteria</taxon>
        <taxon>Pseudomonadati</taxon>
        <taxon>Pseudomonadota</taxon>
        <taxon>Gammaproteobacteria</taxon>
        <taxon>Moraxellales</taxon>
        <taxon>Moraxellaceae</taxon>
        <taxon>Acinetobacter</taxon>
        <taxon>Acinetobacter calcoaceticus/baumannii complex</taxon>
    </lineage>
</organism>